<sequence length="252" mass="28300">MADMFLGLHIWRAWCRSVVRWKEDHEESEAGAASPSLSFPAMMSELQSGHAEVEDPGVLDVFRTNSAFALEARRSFLELCTHLDKFCFFVVALRPYQQLAAAGGDAALCWLRRSLSHLLQELDKSLLQLHQARLALMHVAKKHLQDLAKRIGEAEELQRRWMQSLRHVDELRLDELHKACAASSTEVNALTSAVREVELKAKAKEGLQQIAAAFMNPDFQARCSLALPDRLASEMRELASNKLPAVESSRSP</sequence>
<dbReference type="OrthoDB" id="455040at2759"/>
<protein>
    <submittedName>
        <fullName evidence="1">Uncharacterized protein</fullName>
    </submittedName>
</protein>
<accession>A0A9P1C754</accession>
<gene>
    <name evidence="1" type="ORF">C1SCF055_LOCUS13645</name>
</gene>
<comment type="caution">
    <text evidence="1">The sequence shown here is derived from an EMBL/GenBank/DDBJ whole genome shotgun (WGS) entry which is preliminary data.</text>
</comment>
<reference evidence="1" key="1">
    <citation type="submission" date="2022-10" db="EMBL/GenBank/DDBJ databases">
        <authorList>
            <person name="Chen Y."/>
            <person name="Dougan E. K."/>
            <person name="Chan C."/>
            <person name="Rhodes N."/>
            <person name="Thang M."/>
        </authorList>
    </citation>
    <scope>NUCLEOTIDE SEQUENCE</scope>
</reference>
<organism evidence="1">
    <name type="scientific">Cladocopium goreaui</name>
    <dbReference type="NCBI Taxonomy" id="2562237"/>
    <lineage>
        <taxon>Eukaryota</taxon>
        <taxon>Sar</taxon>
        <taxon>Alveolata</taxon>
        <taxon>Dinophyceae</taxon>
        <taxon>Suessiales</taxon>
        <taxon>Symbiodiniaceae</taxon>
        <taxon>Cladocopium</taxon>
    </lineage>
</organism>
<name>A0A9P1C754_9DINO</name>
<proteinExistence type="predicted"/>
<dbReference type="AlphaFoldDB" id="A0A9P1C754"/>
<evidence type="ECO:0000313" key="1">
    <source>
        <dbReference type="EMBL" id="CAI3986279.1"/>
    </source>
</evidence>
<dbReference type="EMBL" id="CAMXCT020001067">
    <property type="protein sequence ID" value="CAL1139654.1"/>
    <property type="molecule type" value="Genomic_DNA"/>
</dbReference>
<evidence type="ECO:0000313" key="3">
    <source>
        <dbReference type="Proteomes" id="UP001152797"/>
    </source>
</evidence>
<keyword evidence="3" id="KW-1185">Reference proteome</keyword>
<reference evidence="2 3" key="2">
    <citation type="submission" date="2024-05" db="EMBL/GenBank/DDBJ databases">
        <authorList>
            <person name="Chen Y."/>
            <person name="Shah S."/>
            <person name="Dougan E. K."/>
            <person name="Thang M."/>
            <person name="Chan C."/>
        </authorList>
    </citation>
    <scope>NUCLEOTIDE SEQUENCE [LARGE SCALE GENOMIC DNA]</scope>
</reference>
<dbReference type="Proteomes" id="UP001152797">
    <property type="component" value="Unassembled WGS sequence"/>
</dbReference>
<dbReference type="EMBL" id="CAMXCT030001067">
    <property type="protein sequence ID" value="CAL4773591.1"/>
    <property type="molecule type" value="Genomic_DNA"/>
</dbReference>
<dbReference type="EMBL" id="CAMXCT010001067">
    <property type="protein sequence ID" value="CAI3986279.1"/>
    <property type="molecule type" value="Genomic_DNA"/>
</dbReference>
<evidence type="ECO:0000313" key="2">
    <source>
        <dbReference type="EMBL" id="CAL4773591.1"/>
    </source>
</evidence>